<dbReference type="NCBIfam" id="TIGR00149">
    <property type="entry name" value="TIGR00149_YjbQ"/>
    <property type="match status" value="1"/>
</dbReference>
<gene>
    <name evidence="1" type="ORF">ERS852491_03125</name>
</gene>
<dbReference type="Pfam" id="PF01894">
    <property type="entry name" value="YjbQ"/>
    <property type="match status" value="1"/>
</dbReference>
<dbReference type="Gene3D" id="2.60.120.460">
    <property type="entry name" value="YjbQ-like"/>
    <property type="match status" value="1"/>
</dbReference>
<name>A0A174HKQ1_9FIRM</name>
<dbReference type="SUPFAM" id="SSF111038">
    <property type="entry name" value="YjbQ-like"/>
    <property type="match status" value="1"/>
</dbReference>
<protein>
    <submittedName>
        <fullName evidence="1">Uncharacterized conserved protein</fullName>
    </submittedName>
</protein>
<evidence type="ECO:0000313" key="2">
    <source>
        <dbReference type="Proteomes" id="UP000095544"/>
    </source>
</evidence>
<accession>A0A174HKQ1</accession>
<dbReference type="RefSeq" id="WP_050640235.1">
    <property type="nucleotide sequence ID" value="NZ_CABKUE010000008.1"/>
</dbReference>
<reference evidence="1 2" key="1">
    <citation type="submission" date="2015-09" db="EMBL/GenBank/DDBJ databases">
        <authorList>
            <consortium name="Pathogen Informatics"/>
        </authorList>
    </citation>
    <scope>NUCLEOTIDE SEQUENCE [LARGE SCALE GENOMIC DNA]</scope>
    <source>
        <strain evidence="1 2">2789STDY5834876</strain>
    </source>
</reference>
<dbReference type="Proteomes" id="UP000095544">
    <property type="component" value="Unassembled WGS sequence"/>
</dbReference>
<sequence>MKSYRTYLSFEFEEKETMKNITNHVRMVLEESGIREGAIIVSSLHTTSSIFINDDEEGLIRDTLEFLEQIIPEQKEPYYRHNKSEKDAPAHLKRNIIGRSELISVTEGNMDLGHWEQIFYADFNGKRMKKICIKIMGE</sequence>
<dbReference type="AlphaFoldDB" id="A0A174HKQ1"/>
<dbReference type="STRING" id="39482.ERS852491_03125"/>
<proteinExistence type="predicted"/>
<dbReference type="EMBL" id="CYZU01000031">
    <property type="protein sequence ID" value="CUO73475.1"/>
    <property type="molecule type" value="Genomic_DNA"/>
</dbReference>
<dbReference type="OrthoDB" id="9801725at2"/>
<evidence type="ECO:0000313" key="1">
    <source>
        <dbReference type="EMBL" id="CUO73475.1"/>
    </source>
</evidence>
<dbReference type="PIRSF" id="PIRSF004681">
    <property type="entry name" value="UCP004681"/>
    <property type="match status" value="1"/>
</dbReference>
<dbReference type="PANTHER" id="PTHR30615:SF2">
    <property type="entry name" value="YJBQ FAMILY PROTEIN"/>
    <property type="match status" value="1"/>
</dbReference>
<dbReference type="PANTHER" id="PTHR30615">
    <property type="entry name" value="UNCHARACTERIZED PROTEIN YJBQ-RELATED"/>
    <property type="match status" value="1"/>
</dbReference>
<dbReference type="InterPro" id="IPR035917">
    <property type="entry name" value="YjbQ-like_sf"/>
</dbReference>
<organism evidence="1 2">
    <name type="scientific">Faecalicatena contorta</name>
    <dbReference type="NCBI Taxonomy" id="39482"/>
    <lineage>
        <taxon>Bacteria</taxon>
        <taxon>Bacillati</taxon>
        <taxon>Bacillota</taxon>
        <taxon>Clostridia</taxon>
        <taxon>Lachnospirales</taxon>
        <taxon>Lachnospiraceae</taxon>
        <taxon>Faecalicatena</taxon>
    </lineage>
</organism>
<dbReference type="InterPro" id="IPR001602">
    <property type="entry name" value="UPF0047_YjbQ-like"/>
</dbReference>